<gene>
    <name evidence="14" type="primary">LOC115404685</name>
</gene>
<dbReference type="InterPro" id="IPR013087">
    <property type="entry name" value="Znf_C2H2_type"/>
</dbReference>
<organism evidence="14 15">
    <name type="scientific">Salarias fasciatus</name>
    <name type="common">Jewelled blenny</name>
    <name type="synonym">Blennius fasciatus</name>
    <dbReference type="NCBI Taxonomy" id="181472"/>
    <lineage>
        <taxon>Eukaryota</taxon>
        <taxon>Metazoa</taxon>
        <taxon>Chordata</taxon>
        <taxon>Craniata</taxon>
        <taxon>Vertebrata</taxon>
        <taxon>Euteleostomi</taxon>
        <taxon>Actinopterygii</taxon>
        <taxon>Neopterygii</taxon>
        <taxon>Teleostei</taxon>
        <taxon>Neoteleostei</taxon>
        <taxon>Acanthomorphata</taxon>
        <taxon>Ovalentaria</taxon>
        <taxon>Blenniimorphae</taxon>
        <taxon>Blenniiformes</taxon>
        <taxon>Blennioidei</taxon>
        <taxon>Blenniidae</taxon>
        <taxon>Salariinae</taxon>
        <taxon>Salarias</taxon>
    </lineage>
</organism>
<dbReference type="GO" id="GO:0005654">
    <property type="term" value="C:nucleoplasm"/>
    <property type="evidence" value="ECO:0007669"/>
    <property type="project" value="TreeGrafter"/>
</dbReference>
<feature type="region of interest" description="Disordered" evidence="12">
    <location>
        <begin position="40"/>
        <end position="74"/>
    </location>
</feature>
<dbReference type="GO" id="GO:0001817">
    <property type="term" value="P:regulation of cytokine production"/>
    <property type="evidence" value="ECO:0007669"/>
    <property type="project" value="TreeGrafter"/>
</dbReference>
<keyword evidence="9" id="KW-0804">Transcription</keyword>
<dbReference type="PROSITE" id="PS00028">
    <property type="entry name" value="ZINC_FINGER_C2H2_1"/>
    <property type="match status" value="5"/>
</dbReference>
<dbReference type="Gene3D" id="3.30.160.60">
    <property type="entry name" value="Classic Zinc Finger"/>
    <property type="match status" value="5"/>
</dbReference>
<dbReference type="Pfam" id="PF00096">
    <property type="entry name" value="zf-C2H2"/>
    <property type="match status" value="5"/>
</dbReference>
<evidence type="ECO:0000256" key="7">
    <source>
        <dbReference type="ARBA" id="ARBA00023015"/>
    </source>
</evidence>
<dbReference type="GO" id="GO:0001227">
    <property type="term" value="F:DNA-binding transcription repressor activity, RNA polymerase II-specific"/>
    <property type="evidence" value="ECO:0007669"/>
    <property type="project" value="TreeGrafter"/>
</dbReference>
<comment type="subcellular location">
    <subcellularLocation>
        <location evidence="1">Nucleus</location>
    </subcellularLocation>
</comment>
<evidence type="ECO:0000256" key="2">
    <source>
        <dbReference type="ARBA" id="ARBA00006991"/>
    </source>
</evidence>
<evidence type="ECO:0000313" key="15">
    <source>
        <dbReference type="Proteomes" id="UP000472267"/>
    </source>
</evidence>
<keyword evidence="15" id="KW-1185">Reference proteome</keyword>
<dbReference type="FunFam" id="3.30.160.60:FF:000912">
    <property type="entry name" value="Zinc finger protein 660"/>
    <property type="match status" value="1"/>
</dbReference>
<evidence type="ECO:0000259" key="13">
    <source>
        <dbReference type="PROSITE" id="PS50157"/>
    </source>
</evidence>
<evidence type="ECO:0000256" key="1">
    <source>
        <dbReference type="ARBA" id="ARBA00004123"/>
    </source>
</evidence>
<reference evidence="14" key="2">
    <citation type="submission" date="2025-08" db="UniProtKB">
        <authorList>
            <consortium name="Ensembl"/>
        </authorList>
    </citation>
    <scope>IDENTIFICATION</scope>
</reference>
<feature type="domain" description="C2H2-type" evidence="13">
    <location>
        <begin position="358"/>
        <end position="385"/>
    </location>
</feature>
<sequence>FIKQRLTAAAGEIFTVFQQIIVQFEEEIYRQSKLLETCSKPPVHFHPAESPQQQEHEAPHSREDEGLVGNDHFLDSERDSTTQRLTAAAVEICTLFEQTIVQYQEKIERQNRLLEVCLKPQIKLPRAELQQHRDWREEQLFQQEPSCSLEQGEPEPEPPHNKEVQVPEPPQIKEEPEEPEAPQINNEQQEPEPPQIKEEHEESVCNKRELCPEAGTVSGGRTGEACGRQVSHSLDQMSTQSGEKPYACEICGRRFILWPFLRNHIRTHTVVRSYSCATCNESFSRHNALLVHMRTHTGEEPFSFETYCENFSQHNNSSVQIITHADKELYSCERCGRSFSHPCYLRSHMRTHIGKSLYSCGTCNESFKRPNALFVHMRTHSGEKPYSCETCGRRFTQQSQLLVHMRTHSGEEPYSQETWEESQ</sequence>
<evidence type="ECO:0000256" key="12">
    <source>
        <dbReference type="SAM" id="MobiDB-lite"/>
    </source>
</evidence>
<reference evidence="14" key="3">
    <citation type="submission" date="2025-09" db="UniProtKB">
        <authorList>
            <consortium name="Ensembl"/>
        </authorList>
    </citation>
    <scope>IDENTIFICATION</scope>
</reference>
<keyword evidence="4" id="KW-0677">Repeat</keyword>
<dbReference type="OMA" id="HADKELY"/>
<evidence type="ECO:0000256" key="9">
    <source>
        <dbReference type="ARBA" id="ARBA00023163"/>
    </source>
</evidence>
<dbReference type="SUPFAM" id="SSF57667">
    <property type="entry name" value="beta-beta-alpha zinc fingers"/>
    <property type="match status" value="4"/>
</dbReference>
<protein>
    <submittedName>
        <fullName evidence="14">Zinc finger protein 771-like</fullName>
    </submittedName>
</protein>
<dbReference type="AlphaFoldDB" id="A0A672IL71"/>
<dbReference type="PANTHER" id="PTHR24399">
    <property type="entry name" value="ZINC FINGER AND BTB DOMAIN-CONTAINING"/>
    <property type="match status" value="1"/>
</dbReference>
<accession>A0A672IL71</accession>
<evidence type="ECO:0000256" key="4">
    <source>
        <dbReference type="ARBA" id="ARBA00022737"/>
    </source>
</evidence>
<proteinExistence type="inferred from homology"/>
<keyword evidence="6" id="KW-0862">Zinc</keyword>
<dbReference type="GO" id="GO:0008270">
    <property type="term" value="F:zinc ion binding"/>
    <property type="evidence" value="ECO:0007669"/>
    <property type="project" value="UniProtKB-KW"/>
</dbReference>
<evidence type="ECO:0000256" key="8">
    <source>
        <dbReference type="ARBA" id="ARBA00023125"/>
    </source>
</evidence>
<evidence type="ECO:0000256" key="5">
    <source>
        <dbReference type="ARBA" id="ARBA00022771"/>
    </source>
</evidence>
<dbReference type="Proteomes" id="UP000472267">
    <property type="component" value="Chromosome 17"/>
</dbReference>
<evidence type="ECO:0000313" key="14">
    <source>
        <dbReference type="Ensembl" id="ENSSFAP00005041600.1"/>
    </source>
</evidence>
<reference evidence="14" key="1">
    <citation type="submission" date="2019-06" db="EMBL/GenBank/DDBJ databases">
        <authorList>
            <consortium name="Wellcome Sanger Institute Data Sharing"/>
        </authorList>
    </citation>
    <scope>NUCLEOTIDE SEQUENCE [LARGE SCALE GENOMIC DNA]</scope>
</reference>
<keyword evidence="8" id="KW-0238">DNA-binding</keyword>
<dbReference type="SMART" id="SM00355">
    <property type="entry name" value="ZnF_C2H2"/>
    <property type="match status" value="5"/>
</dbReference>
<evidence type="ECO:0000256" key="11">
    <source>
        <dbReference type="PROSITE-ProRule" id="PRU00042"/>
    </source>
</evidence>
<evidence type="ECO:0000256" key="10">
    <source>
        <dbReference type="ARBA" id="ARBA00023242"/>
    </source>
</evidence>
<dbReference type="InterPro" id="IPR036236">
    <property type="entry name" value="Znf_C2H2_sf"/>
</dbReference>
<name>A0A672IL71_SALFA</name>
<feature type="domain" description="C2H2-type" evidence="13">
    <location>
        <begin position="274"/>
        <end position="301"/>
    </location>
</feature>
<evidence type="ECO:0000256" key="6">
    <source>
        <dbReference type="ARBA" id="ARBA00022833"/>
    </source>
</evidence>
<dbReference type="PROSITE" id="PS50157">
    <property type="entry name" value="ZINC_FINGER_C2H2_2"/>
    <property type="match status" value="5"/>
</dbReference>
<dbReference type="GO" id="GO:0000978">
    <property type="term" value="F:RNA polymerase II cis-regulatory region sequence-specific DNA binding"/>
    <property type="evidence" value="ECO:0007669"/>
    <property type="project" value="TreeGrafter"/>
</dbReference>
<dbReference type="Ensembl" id="ENSSFAT00005043119.1">
    <property type="protein sequence ID" value="ENSSFAP00005041600.1"/>
    <property type="gene ID" value="ENSSFAG00005020666.1"/>
</dbReference>
<evidence type="ECO:0000256" key="3">
    <source>
        <dbReference type="ARBA" id="ARBA00022723"/>
    </source>
</evidence>
<keyword evidence="3" id="KW-0479">Metal-binding</keyword>
<keyword evidence="10" id="KW-0539">Nucleus</keyword>
<feature type="domain" description="C2H2-type" evidence="13">
    <location>
        <begin position="386"/>
        <end position="413"/>
    </location>
</feature>
<feature type="compositionally biased region" description="Basic and acidic residues" evidence="12">
    <location>
        <begin position="54"/>
        <end position="65"/>
    </location>
</feature>
<keyword evidence="5 11" id="KW-0863">Zinc-finger</keyword>
<dbReference type="GO" id="GO:0002682">
    <property type="term" value="P:regulation of immune system process"/>
    <property type="evidence" value="ECO:0007669"/>
    <property type="project" value="TreeGrafter"/>
</dbReference>
<feature type="region of interest" description="Disordered" evidence="12">
    <location>
        <begin position="145"/>
        <end position="204"/>
    </location>
</feature>
<feature type="compositionally biased region" description="Basic and acidic residues" evidence="12">
    <location>
        <begin position="195"/>
        <end position="204"/>
    </location>
</feature>
<feature type="domain" description="C2H2-type" evidence="13">
    <location>
        <begin position="330"/>
        <end position="357"/>
    </location>
</feature>
<feature type="domain" description="C2H2-type" evidence="13">
    <location>
        <begin position="246"/>
        <end position="273"/>
    </location>
</feature>
<keyword evidence="7" id="KW-0805">Transcription regulation</keyword>
<comment type="similarity">
    <text evidence="2">Belongs to the krueppel C2H2-type zinc-finger protein family.</text>
</comment>
<dbReference type="InParanoid" id="A0A672IL71"/>
<dbReference type="FunFam" id="3.30.160.60:FF:001009">
    <property type="entry name" value="Zinc finger protein 26"/>
    <property type="match status" value="2"/>
</dbReference>
<dbReference type="FunFam" id="3.30.160.60:FF:000060">
    <property type="entry name" value="zinc finger protein 436"/>
    <property type="match status" value="1"/>
</dbReference>
<dbReference type="PANTHER" id="PTHR24399:SF54">
    <property type="entry name" value="GASTRULA ZINC FINGER PROTEIN XLCGF26.1-LIKE-RELATED"/>
    <property type="match status" value="1"/>
</dbReference>